<proteinExistence type="predicted"/>
<dbReference type="PANTHER" id="PTHR12224:SF0">
    <property type="entry name" value="BETA-1,4-MANNOSYL-GLYCOPROTEIN 4-BETA-N-ACETYLGLUCOSAMINYLTRANSFERASE"/>
    <property type="match status" value="1"/>
</dbReference>
<dbReference type="InterPro" id="IPR006813">
    <property type="entry name" value="Glyco_trans_17"/>
</dbReference>
<dbReference type="AlphaFoldDB" id="K1XKP7"/>
<organism evidence="1 2">
    <name type="scientific">Marssonina brunnea f. sp. multigermtubi (strain MB_m1)</name>
    <name type="common">Marssonina leaf spot fungus</name>
    <dbReference type="NCBI Taxonomy" id="1072389"/>
    <lineage>
        <taxon>Eukaryota</taxon>
        <taxon>Fungi</taxon>
        <taxon>Dikarya</taxon>
        <taxon>Ascomycota</taxon>
        <taxon>Pezizomycotina</taxon>
        <taxon>Leotiomycetes</taxon>
        <taxon>Helotiales</taxon>
        <taxon>Drepanopezizaceae</taxon>
        <taxon>Drepanopeziza</taxon>
    </lineage>
</organism>
<name>K1XKP7_MARBU</name>
<dbReference type="eggNOG" id="ENOG502QPVW">
    <property type="taxonomic scope" value="Eukaryota"/>
</dbReference>
<accession>K1XKP7</accession>
<dbReference type="STRING" id="1072389.K1XKP7"/>
<dbReference type="InParanoid" id="K1XKP7"/>
<keyword evidence="1" id="KW-0808">Transferase</keyword>
<dbReference type="GO" id="GO:0003830">
    <property type="term" value="F:beta-1,4-mannosylglycoprotein 4-beta-N-acetylglucosaminyltransferase activity"/>
    <property type="evidence" value="ECO:0007669"/>
    <property type="project" value="InterPro"/>
</dbReference>
<sequence length="531" mass="60767">MALASYAMSRWSPLFVLKRRYARLLALCVLSLFTLFYVSKQYVFARASNAITESDASFERFRTSSANKLKPLDNGLSLSATPYMASPSKYCRSHGWKVYTLREPRRKIYDLFMINTELDWLEIRLHTLQNHVDFFVVLESATTFTGLPKNLSLAENWPRFEAFRHKIIYHVLDLENTTVTRGAWDKEAFQRNAMFTQVFPNLSGVQAPNVGDVILVSDVDEIPRPETLTLLYNCQFPRRLTLRSKFYYYSFQWLHRGEEWAHPQATTYTGLDSTILPNDLRGDVGVSVIDFEGGDQDLYNAAWHCSYCFSTLSEMLVKVRSFSHTEYNTAEYLDEARIVDRVRNGKDLWDRSDELYDKVEGNEDVPGYLKVAGMGERFSYLLDRDGEGAGFCDYEPGVVRGIGVDPEDVVFARGAVDDAACSCQRALRAEYLGLCSVDTNKEAVVVLVCRSAEEKAATPQKAKMLPSVCTSEEFNFFTCARHGQLQDEHDVRKGEVTQASQVTFDYPQEDIELKLFRDLASTYWSGRWHCH</sequence>
<dbReference type="KEGG" id="mbe:MBM_00251"/>
<dbReference type="GO" id="GO:0006044">
    <property type="term" value="P:N-acetylglucosamine metabolic process"/>
    <property type="evidence" value="ECO:0007669"/>
    <property type="project" value="TreeGrafter"/>
</dbReference>
<dbReference type="HOGENOM" id="CLU_038606_1_0_1"/>
<dbReference type="GO" id="GO:0016020">
    <property type="term" value="C:membrane"/>
    <property type="evidence" value="ECO:0007669"/>
    <property type="project" value="InterPro"/>
</dbReference>
<dbReference type="GeneID" id="18756186"/>
<dbReference type="Proteomes" id="UP000006753">
    <property type="component" value="Unassembled WGS sequence"/>
</dbReference>
<dbReference type="PANTHER" id="PTHR12224">
    <property type="entry name" value="BETA-1,4-MANNOSYL-GLYCOPROTEIN BETA-1,4-N-ACETYLGLUCOSAMINYL-TRANSFERASE"/>
    <property type="match status" value="1"/>
</dbReference>
<dbReference type="EMBL" id="JH921428">
    <property type="protein sequence ID" value="EKD21138.1"/>
    <property type="molecule type" value="Genomic_DNA"/>
</dbReference>
<gene>
    <name evidence="1" type="ORF">MBM_00251</name>
</gene>
<keyword evidence="2" id="KW-1185">Reference proteome</keyword>
<evidence type="ECO:0000313" key="2">
    <source>
        <dbReference type="Proteomes" id="UP000006753"/>
    </source>
</evidence>
<protein>
    <submittedName>
        <fullName evidence="1">Glycosyl transferase family 17 protein</fullName>
    </submittedName>
</protein>
<reference evidence="1 2" key="1">
    <citation type="journal article" date="2012" name="BMC Genomics">
        <title>Sequencing the genome of Marssonina brunnea reveals fungus-poplar co-evolution.</title>
        <authorList>
            <person name="Zhu S."/>
            <person name="Cao Y.-Z."/>
            <person name="Jiang C."/>
            <person name="Tan B.-Y."/>
            <person name="Wang Z."/>
            <person name="Feng S."/>
            <person name="Zhang L."/>
            <person name="Su X.-H."/>
            <person name="Brejova B."/>
            <person name="Vinar T."/>
            <person name="Xu M."/>
            <person name="Wang M.-X."/>
            <person name="Zhang S.-G."/>
            <person name="Huang M.-R."/>
            <person name="Wu R."/>
            <person name="Zhou Y."/>
        </authorList>
    </citation>
    <scope>NUCLEOTIDE SEQUENCE [LARGE SCALE GENOMIC DNA]</scope>
    <source>
        <strain evidence="1 2">MB_m1</strain>
    </source>
</reference>
<dbReference type="OrthoDB" id="6474464at2759"/>
<evidence type="ECO:0000313" key="1">
    <source>
        <dbReference type="EMBL" id="EKD21138.1"/>
    </source>
</evidence>
<dbReference type="Pfam" id="PF04724">
    <property type="entry name" value="Glyco_transf_17"/>
    <property type="match status" value="1"/>
</dbReference>